<proteinExistence type="predicted"/>
<accession>A0A183STV0</accession>
<reference evidence="3" key="1">
    <citation type="submission" date="2016-06" db="UniProtKB">
        <authorList>
            <consortium name="WormBaseParasite"/>
        </authorList>
    </citation>
    <scope>IDENTIFICATION</scope>
</reference>
<reference evidence="1 2" key="2">
    <citation type="submission" date="2018-11" db="EMBL/GenBank/DDBJ databases">
        <authorList>
            <consortium name="Pathogen Informatics"/>
        </authorList>
    </citation>
    <scope>NUCLEOTIDE SEQUENCE [LARGE SCALE GENOMIC DNA]</scope>
    <source>
        <strain evidence="1 2">NST_G2</strain>
    </source>
</reference>
<dbReference type="AlphaFoldDB" id="A0A183STV0"/>
<organism evidence="3">
    <name type="scientific">Schistocephalus solidus</name>
    <name type="common">Tapeworm</name>
    <dbReference type="NCBI Taxonomy" id="70667"/>
    <lineage>
        <taxon>Eukaryota</taxon>
        <taxon>Metazoa</taxon>
        <taxon>Spiralia</taxon>
        <taxon>Lophotrochozoa</taxon>
        <taxon>Platyhelminthes</taxon>
        <taxon>Cestoda</taxon>
        <taxon>Eucestoda</taxon>
        <taxon>Diphyllobothriidea</taxon>
        <taxon>Diphyllobothriidae</taxon>
        <taxon>Schistocephalus</taxon>
    </lineage>
</organism>
<keyword evidence="2" id="KW-1185">Reference proteome</keyword>
<dbReference type="WBParaSite" id="SSLN_0000793801-mRNA-1">
    <property type="protein sequence ID" value="SSLN_0000793801-mRNA-1"/>
    <property type="gene ID" value="SSLN_0000793801"/>
</dbReference>
<dbReference type="Proteomes" id="UP000275846">
    <property type="component" value="Unassembled WGS sequence"/>
</dbReference>
<evidence type="ECO:0000313" key="1">
    <source>
        <dbReference type="EMBL" id="VDL94033.1"/>
    </source>
</evidence>
<gene>
    <name evidence="1" type="ORF">SSLN_LOCUS7648</name>
</gene>
<sequence>MFLWPPLASTQISPVAPRSLFFPAATPQATTTTSGLNQVRVSGVVCASTPVRLLPFPALANLPASTHPPALSSFPPSSPLLTFPPFPLLSSPFLSPPSSLYPMVKKVLRQGRQQSLSSPGESSFSQ</sequence>
<evidence type="ECO:0000313" key="2">
    <source>
        <dbReference type="Proteomes" id="UP000275846"/>
    </source>
</evidence>
<protein>
    <submittedName>
        <fullName evidence="1 3">Uncharacterized protein</fullName>
    </submittedName>
</protein>
<evidence type="ECO:0000313" key="3">
    <source>
        <dbReference type="WBParaSite" id="SSLN_0000793801-mRNA-1"/>
    </source>
</evidence>
<dbReference type="EMBL" id="UYSU01034241">
    <property type="protein sequence ID" value="VDL94033.1"/>
    <property type="molecule type" value="Genomic_DNA"/>
</dbReference>
<name>A0A183STV0_SCHSO</name>